<organism evidence="2 3">
    <name type="scientific">Candidatus Muproteobacteria bacterium RIFCSPHIGHO2_02_FULL_65_16</name>
    <dbReference type="NCBI Taxonomy" id="1817766"/>
    <lineage>
        <taxon>Bacteria</taxon>
        <taxon>Pseudomonadati</taxon>
        <taxon>Pseudomonadota</taxon>
        <taxon>Candidatus Muproteobacteria</taxon>
    </lineage>
</organism>
<reference evidence="2 3" key="1">
    <citation type="journal article" date="2016" name="Nat. Commun.">
        <title>Thousands of microbial genomes shed light on interconnected biogeochemical processes in an aquifer system.</title>
        <authorList>
            <person name="Anantharaman K."/>
            <person name="Brown C.T."/>
            <person name="Hug L.A."/>
            <person name="Sharon I."/>
            <person name="Castelle C.J."/>
            <person name="Probst A.J."/>
            <person name="Thomas B.C."/>
            <person name="Singh A."/>
            <person name="Wilkins M.J."/>
            <person name="Karaoz U."/>
            <person name="Brodie E.L."/>
            <person name="Williams K.H."/>
            <person name="Hubbard S.S."/>
            <person name="Banfield J.F."/>
        </authorList>
    </citation>
    <scope>NUCLEOTIDE SEQUENCE [LARGE SCALE GENOMIC DNA]</scope>
</reference>
<accession>A0A1F6U1P6</accession>
<comment type="caution">
    <text evidence="2">The sequence shown here is derived from an EMBL/GenBank/DDBJ whole genome shotgun (WGS) entry which is preliminary data.</text>
</comment>
<dbReference type="Gene3D" id="2.40.10.220">
    <property type="entry name" value="predicted glycosyltransferase like domains"/>
    <property type="match status" value="1"/>
</dbReference>
<evidence type="ECO:0000259" key="1">
    <source>
        <dbReference type="Pfam" id="PF07238"/>
    </source>
</evidence>
<dbReference type="Proteomes" id="UP000179362">
    <property type="component" value="Unassembled WGS sequence"/>
</dbReference>
<gene>
    <name evidence="2" type="ORF">A3B81_02255</name>
</gene>
<protein>
    <recommendedName>
        <fullName evidence="1">PilZ domain-containing protein</fullName>
    </recommendedName>
</protein>
<dbReference type="EMBL" id="MFTA01000060">
    <property type="protein sequence ID" value="OGI51286.1"/>
    <property type="molecule type" value="Genomic_DNA"/>
</dbReference>
<dbReference type="InterPro" id="IPR009875">
    <property type="entry name" value="PilZ_domain"/>
</dbReference>
<dbReference type="GO" id="GO:0035438">
    <property type="term" value="F:cyclic-di-GMP binding"/>
    <property type="evidence" value="ECO:0007669"/>
    <property type="project" value="InterPro"/>
</dbReference>
<evidence type="ECO:0000313" key="3">
    <source>
        <dbReference type="Proteomes" id="UP000179362"/>
    </source>
</evidence>
<dbReference type="AlphaFoldDB" id="A0A1F6U1P6"/>
<dbReference type="SUPFAM" id="SSF141371">
    <property type="entry name" value="PilZ domain-like"/>
    <property type="match status" value="1"/>
</dbReference>
<evidence type="ECO:0000313" key="2">
    <source>
        <dbReference type="EMBL" id="OGI51286.1"/>
    </source>
</evidence>
<proteinExistence type="predicted"/>
<dbReference type="Pfam" id="PF07238">
    <property type="entry name" value="PilZ"/>
    <property type="match status" value="1"/>
</dbReference>
<name>A0A1F6U1P6_9PROT</name>
<feature type="domain" description="PilZ" evidence="1">
    <location>
        <begin position="4"/>
        <end position="105"/>
    </location>
</feature>
<sequence>MTTERRDTPRIPIALDAFLRDENSSFLRFLTRDISLDGAFVETGRAGLPGAGSLELALKLPTDTAGGPKLHRMHAQVTRLAPDGAGVVFDKVNTDAYAALLNLVFSRQPKGLY</sequence>